<sequence length="79" mass="8449">MTLSLTGSCCHPRHFSCYSFVTFSRLCLELFISDTLAPGTNNKMASTAVTYTAPVTLACLLLLTASWSLDTSGPDGLPE</sequence>
<proteinExistence type="predicted"/>
<dbReference type="AlphaFoldDB" id="A0AAE0Z048"/>
<feature type="non-terminal residue" evidence="2">
    <location>
        <position position="1"/>
    </location>
</feature>
<accession>A0AAE0Z048</accession>
<keyword evidence="3" id="KW-1185">Reference proteome</keyword>
<evidence type="ECO:0000256" key="1">
    <source>
        <dbReference type="SAM" id="Phobius"/>
    </source>
</evidence>
<organism evidence="2 3">
    <name type="scientific">Elysia crispata</name>
    <name type="common">lettuce slug</name>
    <dbReference type="NCBI Taxonomy" id="231223"/>
    <lineage>
        <taxon>Eukaryota</taxon>
        <taxon>Metazoa</taxon>
        <taxon>Spiralia</taxon>
        <taxon>Lophotrochozoa</taxon>
        <taxon>Mollusca</taxon>
        <taxon>Gastropoda</taxon>
        <taxon>Heterobranchia</taxon>
        <taxon>Euthyneura</taxon>
        <taxon>Panpulmonata</taxon>
        <taxon>Sacoglossa</taxon>
        <taxon>Placobranchoidea</taxon>
        <taxon>Plakobranchidae</taxon>
        <taxon>Elysia</taxon>
    </lineage>
</organism>
<dbReference type="EMBL" id="JAWDGP010005123">
    <property type="protein sequence ID" value="KAK3759432.1"/>
    <property type="molecule type" value="Genomic_DNA"/>
</dbReference>
<dbReference type="Proteomes" id="UP001283361">
    <property type="component" value="Unassembled WGS sequence"/>
</dbReference>
<protein>
    <submittedName>
        <fullName evidence="2">Uncharacterized protein</fullName>
    </submittedName>
</protein>
<name>A0AAE0Z048_9GAST</name>
<evidence type="ECO:0000313" key="2">
    <source>
        <dbReference type="EMBL" id="KAK3759432.1"/>
    </source>
</evidence>
<comment type="caution">
    <text evidence="2">The sequence shown here is derived from an EMBL/GenBank/DDBJ whole genome shotgun (WGS) entry which is preliminary data.</text>
</comment>
<reference evidence="2" key="1">
    <citation type="journal article" date="2023" name="G3 (Bethesda)">
        <title>A reference genome for the long-term kleptoplast-retaining sea slug Elysia crispata morphotype clarki.</title>
        <authorList>
            <person name="Eastman K.E."/>
            <person name="Pendleton A.L."/>
            <person name="Shaikh M.A."/>
            <person name="Suttiyut T."/>
            <person name="Ogas R."/>
            <person name="Tomko P."/>
            <person name="Gavelis G."/>
            <person name="Widhalm J.R."/>
            <person name="Wisecaver J.H."/>
        </authorList>
    </citation>
    <scope>NUCLEOTIDE SEQUENCE</scope>
    <source>
        <strain evidence="2">ECLA1</strain>
    </source>
</reference>
<keyword evidence="1" id="KW-1133">Transmembrane helix</keyword>
<feature type="transmembrane region" description="Helical" evidence="1">
    <location>
        <begin position="48"/>
        <end position="69"/>
    </location>
</feature>
<keyword evidence="1" id="KW-0812">Transmembrane</keyword>
<evidence type="ECO:0000313" key="3">
    <source>
        <dbReference type="Proteomes" id="UP001283361"/>
    </source>
</evidence>
<gene>
    <name evidence="2" type="ORF">RRG08_001140</name>
</gene>
<keyword evidence="1" id="KW-0472">Membrane</keyword>